<name>A0A2T8HXC5_9RHOB</name>
<comment type="cofactor">
    <cofactor evidence="1 4">
        <name>pyridoxal 5'-phosphate</name>
        <dbReference type="ChEBI" id="CHEBI:597326"/>
    </cofactor>
</comment>
<feature type="modified residue" description="N6-(pyridoxal phosphate)lysine" evidence="3">
    <location>
        <position position="205"/>
    </location>
</feature>
<proteinExistence type="inferred from homology"/>
<comment type="similarity">
    <text evidence="4">Belongs to the trans-sulfuration enzymes family.</text>
</comment>
<evidence type="ECO:0000256" key="5">
    <source>
        <dbReference type="SAM" id="MobiDB-lite"/>
    </source>
</evidence>
<evidence type="ECO:0000313" key="6">
    <source>
        <dbReference type="EMBL" id="PVH30080.1"/>
    </source>
</evidence>
<dbReference type="InterPro" id="IPR015422">
    <property type="entry name" value="PyrdxlP-dep_Trfase_small"/>
</dbReference>
<dbReference type="InterPro" id="IPR015421">
    <property type="entry name" value="PyrdxlP-dep_Trfase_major"/>
</dbReference>
<protein>
    <submittedName>
        <fullName evidence="6">Cystathionine gamma-synthase</fullName>
    </submittedName>
</protein>
<dbReference type="GO" id="GO:0005737">
    <property type="term" value="C:cytoplasm"/>
    <property type="evidence" value="ECO:0007669"/>
    <property type="project" value="TreeGrafter"/>
</dbReference>
<dbReference type="PANTHER" id="PTHR11808:SF89">
    <property type="entry name" value="METHIONINE GAMMA-LYASE"/>
    <property type="match status" value="1"/>
</dbReference>
<dbReference type="Proteomes" id="UP000245911">
    <property type="component" value="Unassembled WGS sequence"/>
</dbReference>
<comment type="caution">
    <text evidence="6">The sequence shown here is derived from an EMBL/GenBank/DDBJ whole genome shotgun (WGS) entry which is preliminary data.</text>
</comment>
<dbReference type="OrthoDB" id="9805807at2"/>
<sequence>MSETPKSLIRRTPWPPSASRPVVTPLQPSVVYASPDPDTLDSQYEGVNPGYTYAREGHPNADVLAQKIDMLEGAEGGIVTGSGMAAVTAALLGVLKAGDHVLGGDQLYGRSLRLLSQDLPRLGISASMADPTDAAGFAAAIRPETRMILLEVVSNPTLRVADIAGIAQIARERGVLLAIDNTFTTPRGFRPFEHGADIVIHSVTKILAGHSDATLGYVAAQDPELRRMIYDFAVTTGMTASPFDCWLAERGLYSFELRYDRAEENAALLADHLAGLPGVTRVLYPTQRDHPDHNRAVSLLGERGGHMVSFEIAGGRAAANALTRAAPAIAFAPTLGDIGTTLSHPASSSHRALGVEAREALGISEGFFRVSVGVEDIALLKAEFAAAIAASQQL</sequence>
<accession>A0A2T8HXC5</accession>
<dbReference type="Gene3D" id="3.40.640.10">
    <property type="entry name" value="Type I PLP-dependent aspartate aminotransferase-like (Major domain)"/>
    <property type="match status" value="1"/>
</dbReference>
<keyword evidence="7" id="KW-1185">Reference proteome</keyword>
<reference evidence="6 7" key="1">
    <citation type="submission" date="2018-04" db="EMBL/GenBank/DDBJ databases">
        <title>Pararhodobacter oceanense sp. nov., isolated from marine intertidal sediment.</title>
        <authorList>
            <person name="Wang X.-L."/>
            <person name="Du Z.-J."/>
        </authorList>
    </citation>
    <scope>NUCLEOTIDE SEQUENCE [LARGE SCALE GENOMIC DNA]</scope>
    <source>
        <strain evidence="6 7">AM505</strain>
    </source>
</reference>
<dbReference type="PIRSF" id="PIRSF001434">
    <property type="entry name" value="CGS"/>
    <property type="match status" value="1"/>
</dbReference>
<evidence type="ECO:0000256" key="1">
    <source>
        <dbReference type="ARBA" id="ARBA00001933"/>
    </source>
</evidence>
<organism evidence="6 7">
    <name type="scientific">Pararhodobacter oceanensis</name>
    <dbReference type="NCBI Taxonomy" id="2172121"/>
    <lineage>
        <taxon>Bacteria</taxon>
        <taxon>Pseudomonadati</taxon>
        <taxon>Pseudomonadota</taxon>
        <taxon>Alphaproteobacteria</taxon>
        <taxon>Rhodobacterales</taxon>
        <taxon>Paracoccaceae</taxon>
        <taxon>Pararhodobacter</taxon>
    </lineage>
</organism>
<gene>
    <name evidence="6" type="ORF">DDE20_00450</name>
</gene>
<dbReference type="FunFam" id="3.40.640.10:FF:000046">
    <property type="entry name" value="Cystathionine gamma-lyase"/>
    <property type="match status" value="1"/>
</dbReference>
<dbReference type="InterPro" id="IPR015424">
    <property type="entry name" value="PyrdxlP-dep_Trfase"/>
</dbReference>
<evidence type="ECO:0000256" key="2">
    <source>
        <dbReference type="ARBA" id="ARBA00022898"/>
    </source>
</evidence>
<dbReference type="Pfam" id="PF01053">
    <property type="entry name" value="Cys_Met_Meta_PP"/>
    <property type="match status" value="1"/>
</dbReference>
<dbReference type="GO" id="GO:0019346">
    <property type="term" value="P:transsulfuration"/>
    <property type="evidence" value="ECO:0007669"/>
    <property type="project" value="InterPro"/>
</dbReference>
<dbReference type="AlphaFoldDB" id="A0A2T8HXC5"/>
<dbReference type="EMBL" id="QDKM01000001">
    <property type="protein sequence ID" value="PVH30080.1"/>
    <property type="molecule type" value="Genomic_DNA"/>
</dbReference>
<evidence type="ECO:0000256" key="3">
    <source>
        <dbReference type="PIRSR" id="PIRSR001434-2"/>
    </source>
</evidence>
<dbReference type="SUPFAM" id="SSF53383">
    <property type="entry name" value="PLP-dependent transferases"/>
    <property type="match status" value="1"/>
</dbReference>
<dbReference type="GO" id="GO:0016846">
    <property type="term" value="F:carbon-sulfur lyase activity"/>
    <property type="evidence" value="ECO:0007669"/>
    <property type="project" value="TreeGrafter"/>
</dbReference>
<dbReference type="PANTHER" id="PTHR11808">
    <property type="entry name" value="TRANS-SULFURATION ENZYME FAMILY MEMBER"/>
    <property type="match status" value="1"/>
</dbReference>
<feature type="region of interest" description="Disordered" evidence="5">
    <location>
        <begin position="1"/>
        <end position="22"/>
    </location>
</feature>
<keyword evidence="2 3" id="KW-0663">Pyridoxal phosphate</keyword>
<dbReference type="GO" id="GO:0030170">
    <property type="term" value="F:pyridoxal phosphate binding"/>
    <property type="evidence" value="ECO:0007669"/>
    <property type="project" value="InterPro"/>
</dbReference>
<evidence type="ECO:0000256" key="4">
    <source>
        <dbReference type="RuleBase" id="RU362118"/>
    </source>
</evidence>
<dbReference type="RefSeq" id="WP_116556484.1">
    <property type="nucleotide sequence ID" value="NZ_QDKM01000001.1"/>
</dbReference>
<evidence type="ECO:0000313" key="7">
    <source>
        <dbReference type="Proteomes" id="UP000245911"/>
    </source>
</evidence>
<dbReference type="InterPro" id="IPR000277">
    <property type="entry name" value="Cys/Met-Metab_PyrdxlP-dep_enz"/>
</dbReference>
<dbReference type="Gene3D" id="3.90.1150.10">
    <property type="entry name" value="Aspartate Aminotransferase, domain 1"/>
    <property type="match status" value="1"/>
</dbReference>